<dbReference type="AlphaFoldDB" id="A0A1S9RPP9"/>
<sequence>MAPSRPKVLSPSALAHVVLRTTRLKSMVSYYKVFLGAHAAYENDNSAFLTYDEEHHRIAIAAVPGTGEKIRTSSGLEHIAFTFPTLRDLLESYKQRKEYGIDPIWGVNHGPTVSIYYMDPDGNILETQVDCFATSEEANEWMKGEEFSENPLGVEFNPDDLVKRLENGEDEREIMKRPRAGPRDLDSIPEPPAPVTTGPWIDAV</sequence>
<evidence type="ECO:0000313" key="3">
    <source>
        <dbReference type="EMBL" id="OOQ86998.1"/>
    </source>
</evidence>
<comment type="caution">
    <text evidence="3">The sequence shown here is derived from an EMBL/GenBank/DDBJ whole genome shotgun (WGS) entry which is preliminary data.</text>
</comment>
<dbReference type="Pfam" id="PF00903">
    <property type="entry name" value="Glyoxalase"/>
    <property type="match status" value="1"/>
</dbReference>
<evidence type="ECO:0000313" key="4">
    <source>
        <dbReference type="Proteomes" id="UP000190744"/>
    </source>
</evidence>
<dbReference type="PROSITE" id="PS51819">
    <property type="entry name" value="VOC"/>
    <property type="match status" value="1"/>
</dbReference>
<proteinExistence type="predicted"/>
<feature type="compositionally biased region" description="Basic and acidic residues" evidence="1">
    <location>
        <begin position="166"/>
        <end position="186"/>
    </location>
</feature>
<feature type="region of interest" description="Disordered" evidence="1">
    <location>
        <begin position="166"/>
        <end position="204"/>
    </location>
</feature>
<dbReference type="GO" id="GO:0051213">
    <property type="term" value="F:dioxygenase activity"/>
    <property type="evidence" value="ECO:0007669"/>
    <property type="project" value="UniProtKB-KW"/>
</dbReference>
<dbReference type="InterPro" id="IPR004360">
    <property type="entry name" value="Glyas_Fos-R_dOase_dom"/>
</dbReference>
<keyword evidence="3" id="KW-0223">Dioxygenase</keyword>
<dbReference type="EMBL" id="LJBN01000130">
    <property type="protein sequence ID" value="OOQ86998.1"/>
    <property type="molecule type" value="Genomic_DNA"/>
</dbReference>
<dbReference type="Gene3D" id="3.10.180.10">
    <property type="entry name" value="2,3-Dihydroxybiphenyl 1,2-Dioxygenase, domain 1"/>
    <property type="match status" value="1"/>
</dbReference>
<protein>
    <submittedName>
        <fullName evidence="3">Biphenyl-2,3-diol 1,2-dioxygenase 3</fullName>
    </submittedName>
</protein>
<accession>A0A1S9RPP9</accession>
<dbReference type="Proteomes" id="UP000190744">
    <property type="component" value="Unassembled WGS sequence"/>
</dbReference>
<evidence type="ECO:0000256" key="1">
    <source>
        <dbReference type="SAM" id="MobiDB-lite"/>
    </source>
</evidence>
<dbReference type="SUPFAM" id="SSF54593">
    <property type="entry name" value="Glyoxalase/Bleomycin resistance protein/Dihydroxybiphenyl dioxygenase"/>
    <property type="match status" value="1"/>
</dbReference>
<evidence type="ECO:0000259" key="2">
    <source>
        <dbReference type="PROSITE" id="PS51819"/>
    </source>
</evidence>
<organism evidence="3 4">
    <name type="scientific">Penicillium brasilianum</name>
    <dbReference type="NCBI Taxonomy" id="104259"/>
    <lineage>
        <taxon>Eukaryota</taxon>
        <taxon>Fungi</taxon>
        <taxon>Dikarya</taxon>
        <taxon>Ascomycota</taxon>
        <taxon>Pezizomycotina</taxon>
        <taxon>Eurotiomycetes</taxon>
        <taxon>Eurotiomycetidae</taxon>
        <taxon>Eurotiales</taxon>
        <taxon>Aspergillaceae</taxon>
        <taxon>Penicillium</taxon>
    </lineage>
</organism>
<dbReference type="InterPro" id="IPR037523">
    <property type="entry name" value="VOC_core"/>
</dbReference>
<feature type="domain" description="VOC" evidence="2">
    <location>
        <begin position="13"/>
        <end position="130"/>
    </location>
</feature>
<name>A0A1S9RPP9_PENBI</name>
<dbReference type="InterPro" id="IPR029068">
    <property type="entry name" value="Glyas_Bleomycin-R_OHBP_Dase"/>
</dbReference>
<reference evidence="4" key="1">
    <citation type="submission" date="2015-09" db="EMBL/GenBank/DDBJ databases">
        <authorList>
            <person name="Fill T.P."/>
            <person name="Baretta J.F."/>
            <person name="de Almeida L.G."/>
            <person name="Rocha M."/>
            <person name="de Souza D.H."/>
            <person name="Malavazi I."/>
            <person name="Cerdeira L.T."/>
            <person name="Hong H."/>
            <person name="Samborskyy M."/>
            <person name="de Vasconcelos A.T."/>
            <person name="Leadlay P."/>
            <person name="Rodrigues-Filho E."/>
        </authorList>
    </citation>
    <scope>NUCLEOTIDE SEQUENCE [LARGE SCALE GENOMIC DNA]</scope>
    <source>
        <strain evidence="4">LaBioMMi 136</strain>
    </source>
</reference>
<keyword evidence="3" id="KW-0560">Oxidoreductase</keyword>
<gene>
    <name evidence="3" type="primary">bphC3</name>
    <name evidence="3" type="ORF">PEBR_18918</name>
</gene>